<organism evidence="2 3">
    <name type="scientific">Uliginosibacterium silvisoli</name>
    <dbReference type="NCBI Taxonomy" id="3114758"/>
    <lineage>
        <taxon>Bacteria</taxon>
        <taxon>Pseudomonadati</taxon>
        <taxon>Pseudomonadota</taxon>
        <taxon>Betaproteobacteria</taxon>
        <taxon>Rhodocyclales</taxon>
        <taxon>Zoogloeaceae</taxon>
        <taxon>Uliginosibacterium</taxon>
    </lineage>
</organism>
<evidence type="ECO:0000259" key="1">
    <source>
        <dbReference type="PROSITE" id="PS51459"/>
    </source>
</evidence>
<dbReference type="Pfam" id="PF02661">
    <property type="entry name" value="Fic"/>
    <property type="match status" value="1"/>
</dbReference>
<dbReference type="InterPro" id="IPR036597">
    <property type="entry name" value="Fido-like_dom_sf"/>
</dbReference>
<dbReference type="PANTHER" id="PTHR13504">
    <property type="entry name" value="FIDO DOMAIN-CONTAINING PROTEIN DDB_G0283145"/>
    <property type="match status" value="1"/>
</dbReference>
<gene>
    <name evidence="2" type="ORF">VVD49_18490</name>
</gene>
<feature type="domain" description="Fido" evidence="1">
    <location>
        <begin position="336"/>
        <end position="471"/>
    </location>
</feature>
<dbReference type="Gene3D" id="1.10.3290.10">
    <property type="entry name" value="Fido-like domain"/>
    <property type="match status" value="1"/>
</dbReference>
<sequence>MANLALKRTKPQPDIPDVWIPLEPTEGRRAQKLARSGAITRVAAGVYVNAVDPEKRASDELGPVALLTRRHWQFILGHIAPGAVISHLSAISSGITPGNEITLSHPTRFNTKVRLPGVTAVFLPGPGPLPGDFPLGTSGLYWSSRPRQLLENLGRVLKANPRTTGRAGVEEKLIEILNASGERALNAIRDEARALTDPLGAQDRFETLNQIIGALLGTYAKGSLVTRHGALVASGTPADKERLGRFTILADALRATPLPDLNDVAATDPSRTHFAFLESYFSNFVEGTRFSIKEAEEIALHNKIVQNRPKDSHDIQAVFQMILDSRYRAVLPTAVDILDGLRERHRQMLENRPEVSPGEFKTEVNFAGTTRFTEPAFVRGTLLEGVKLANSVPEGLPRAIYWAFLVSEIHPFSDGNGRLSRLLMNAELSRCGKCRIIIPTLFHDEYVDAQRALSRGDNPAPMIAALGYIAKWGTAFNYGNLEEVIDVMQRANSFQEDRREFKLLMPEQLARN</sequence>
<dbReference type="SUPFAM" id="SSF140931">
    <property type="entry name" value="Fic-like"/>
    <property type="match status" value="1"/>
</dbReference>
<keyword evidence="3" id="KW-1185">Reference proteome</keyword>
<evidence type="ECO:0000313" key="2">
    <source>
        <dbReference type="EMBL" id="MEC5387728.1"/>
    </source>
</evidence>
<dbReference type="PROSITE" id="PS51459">
    <property type="entry name" value="FIDO"/>
    <property type="match status" value="1"/>
</dbReference>
<evidence type="ECO:0000313" key="3">
    <source>
        <dbReference type="Proteomes" id="UP001331561"/>
    </source>
</evidence>
<dbReference type="Proteomes" id="UP001331561">
    <property type="component" value="Unassembled WGS sequence"/>
</dbReference>
<dbReference type="PANTHER" id="PTHR13504:SF38">
    <property type="entry name" value="FIDO DOMAIN-CONTAINING PROTEIN"/>
    <property type="match status" value="1"/>
</dbReference>
<name>A0ABU6K7E6_9RHOO</name>
<protein>
    <submittedName>
        <fullName evidence="2">Fic family protein</fullName>
    </submittedName>
</protein>
<dbReference type="InterPro" id="IPR040198">
    <property type="entry name" value="Fido_containing"/>
</dbReference>
<dbReference type="EMBL" id="JAYXHS010000004">
    <property type="protein sequence ID" value="MEC5387728.1"/>
    <property type="molecule type" value="Genomic_DNA"/>
</dbReference>
<comment type="caution">
    <text evidence="2">The sequence shown here is derived from an EMBL/GenBank/DDBJ whole genome shotgun (WGS) entry which is preliminary data.</text>
</comment>
<dbReference type="InterPro" id="IPR003812">
    <property type="entry name" value="Fido"/>
</dbReference>
<accession>A0ABU6K7E6</accession>
<proteinExistence type="predicted"/>
<reference evidence="2 3" key="1">
    <citation type="submission" date="2024-01" db="EMBL/GenBank/DDBJ databases">
        <title>Uliginosibacterium soil sp. nov.</title>
        <authorList>
            <person name="Lv Y."/>
        </authorList>
    </citation>
    <scope>NUCLEOTIDE SEQUENCE [LARGE SCALE GENOMIC DNA]</scope>
    <source>
        <strain evidence="2 3">H3</strain>
    </source>
</reference>
<dbReference type="RefSeq" id="WP_327600702.1">
    <property type="nucleotide sequence ID" value="NZ_JAYXHS010000004.1"/>
</dbReference>